<evidence type="ECO:0000259" key="2">
    <source>
        <dbReference type="PROSITE" id="PS00662"/>
    </source>
</evidence>
<dbReference type="Gene3D" id="3.30.450.90">
    <property type="match status" value="1"/>
</dbReference>
<reference evidence="3" key="1">
    <citation type="journal article" date="2015" name="Nature">
        <title>Complex archaea that bridge the gap between prokaryotes and eukaryotes.</title>
        <authorList>
            <person name="Spang A."/>
            <person name="Saw J.H."/>
            <person name="Jorgensen S.L."/>
            <person name="Zaremba-Niedzwiedzka K."/>
            <person name="Martijn J."/>
            <person name="Lind A.E."/>
            <person name="van Eijk R."/>
            <person name="Schleper C."/>
            <person name="Guy L."/>
            <person name="Ettema T.J."/>
        </authorList>
    </citation>
    <scope>NUCLEOTIDE SEQUENCE</scope>
</reference>
<protein>
    <recommendedName>
        <fullName evidence="2">Bacterial type II secretion system protein E domain-containing protein</fullName>
    </recommendedName>
</protein>
<comment type="similarity">
    <text evidence="1">Belongs to the GSP E family.</text>
</comment>
<dbReference type="CDD" id="cd01131">
    <property type="entry name" value="PilT"/>
    <property type="match status" value="1"/>
</dbReference>
<evidence type="ECO:0000313" key="3">
    <source>
        <dbReference type="EMBL" id="KKM22862.1"/>
    </source>
</evidence>
<dbReference type="Gene3D" id="3.40.50.300">
    <property type="entry name" value="P-loop containing nucleotide triphosphate hydrolases"/>
    <property type="match status" value="1"/>
</dbReference>
<dbReference type="AlphaFoldDB" id="A0A0F9I5Q3"/>
<dbReference type="InterPro" id="IPR006321">
    <property type="entry name" value="PilT/PilU"/>
</dbReference>
<dbReference type="SUPFAM" id="SSF52540">
    <property type="entry name" value="P-loop containing nucleoside triphosphate hydrolases"/>
    <property type="match status" value="1"/>
</dbReference>
<dbReference type="PROSITE" id="PS00662">
    <property type="entry name" value="T2SP_E"/>
    <property type="match status" value="1"/>
</dbReference>
<feature type="domain" description="Bacterial type II secretion system protein E" evidence="2">
    <location>
        <begin position="195"/>
        <end position="209"/>
    </location>
</feature>
<proteinExistence type="inferred from homology"/>
<dbReference type="NCBIfam" id="TIGR01420">
    <property type="entry name" value="pilT_fam"/>
    <property type="match status" value="1"/>
</dbReference>
<dbReference type="Pfam" id="PF00437">
    <property type="entry name" value="T2SSE"/>
    <property type="match status" value="1"/>
</dbReference>
<dbReference type="InterPro" id="IPR001482">
    <property type="entry name" value="T2SS/T4SS_dom"/>
</dbReference>
<organism evidence="3">
    <name type="scientific">marine sediment metagenome</name>
    <dbReference type="NCBI Taxonomy" id="412755"/>
    <lineage>
        <taxon>unclassified sequences</taxon>
        <taxon>metagenomes</taxon>
        <taxon>ecological metagenomes</taxon>
    </lineage>
</organism>
<gene>
    <name evidence="3" type="ORF">LCGC14_1621010</name>
</gene>
<accession>A0A0F9I5Q3</accession>
<dbReference type="PANTHER" id="PTHR30486:SF16">
    <property type="entry name" value="TWITCHING MOTILITY PROTEIN PILT"/>
    <property type="match status" value="1"/>
</dbReference>
<dbReference type="InterPro" id="IPR050921">
    <property type="entry name" value="T4SS_GSP_E_ATPase"/>
</dbReference>
<sequence>MSEAIDRMARIVTETGASDIVLAPGSAPAIWVSGKMRFLEEDKLRPEQIDALFMPLLTDQQKAHLAEIGDLDFSIGKQGMGRFRINIHRQRGTLSVAMRFVPYEIPVFEDLGLPPRVLEFADLPRGLVLVTGGAATGKSTTLAALIDFMNENYAYHIITLEDPIEYMFRHGKSVIEQREIGVDSPNFASALRHVVRQRPDVVLIGEMRDLETISTALTAAEAGHLVMASLHTNSAVQTIDRIIDVFPAAQQGQVRIQLSAALQGICCQMLFHDHLTGKLVPAAEILVPTQAIRRAIRDSETHLIQGMIEIGASHGMQLMDAAILRLVQEGRVTPEEAIAGAQDPDKFKKALAA</sequence>
<dbReference type="PANTHER" id="PTHR30486">
    <property type="entry name" value="TWITCHING MOTILITY PROTEIN PILT"/>
    <property type="match status" value="1"/>
</dbReference>
<dbReference type="GO" id="GO:0016887">
    <property type="term" value="F:ATP hydrolysis activity"/>
    <property type="evidence" value="ECO:0007669"/>
    <property type="project" value="InterPro"/>
</dbReference>
<evidence type="ECO:0000256" key="1">
    <source>
        <dbReference type="ARBA" id="ARBA00006611"/>
    </source>
</evidence>
<dbReference type="InterPro" id="IPR027417">
    <property type="entry name" value="P-loop_NTPase"/>
</dbReference>
<name>A0A0F9I5Q3_9ZZZZ</name>
<dbReference type="EMBL" id="LAZR01013245">
    <property type="protein sequence ID" value="KKM22862.1"/>
    <property type="molecule type" value="Genomic_DNA"/>
</dbReference>
<dbReference type="GO" id="GO:0005524">
    <property type="term" value="F:ATP binding"/>
    <property type="evidence" value="ECO:0007669"/>
    <property type="project" value="InterPro"/>
</dbReference>
<comment type="caution">
    <text evidence="3">The sequence shown here is derived from an EMBL/GenBank/DDBJ whole genome shotgun (WGS) entry which is preliminary data.</text>
</comment>